<reference evidence="3" key="1">
    <citation type="journal article" date="2019" name="Int. J. Syst. Evol. Microbiol.">
        <title>The Global Catalogue of Microorganisms (GCM) 10K type strain sequencing project: providing services to taxonomists for standard genome sequencing and annotation.</title>
        <authorList>
            <consortium name="The Broad Institute Genomics Platform"/>
            <consortium name="The Broad Institute Genome Sequencing Center for Infectious Disease"/>
            <person name="Wu L."/>
            <person name="Ma J."/>
        </authorList>
    </citation>
    <scope>NUCLEOTIDE SEQUENCE [LARGE SCALE GENOMIC DNA]</scope>
    <source>
        <strain evidence="3">CCUG 63830</strain>
    </source>
</reference>
<feature type="region of interest" description="Disordered" evidence="1">
    <location>
        <begin position="143"/>
        <end position="166"/>
    </location>
</feature>
<accession>A0ABW1ZK71</accession>
<evidence type="ECO:0008006" key="4">
    <source>
        <dbReference type="Google" id="ProtNLM"/>
    </source>
</evidence>
<comment type="caution">
    <text evidence="2">The sequence shown here is derived from an EMBL/GenBank/DDBJ whole genome shotgun (WGS) entry which is preliminary data.</text>
</comment>
<evidence type="ECO:0000313" key="3">
    <source>
        <dbReference type="Proteomes" id="UP001596317"/>
    </source>
</evidence>
<protein>
    <recommendedName>
        <fullName evidence="4">Tetratricopeptide repeat protein</fullName>
    </recommendedName>
</protein>
<dbReference type="RefSeq" id="WP_380056563.1">
    <property type="nucleotide sequence ID" value="NZ_JBHSWB010000001.1"/>
</dbReference>
<keyword evidence="3" id="KW-1185">Reference proteome</keyword>
<dbReference type="EMBL" id="JBHSWB010000001">
    <property type="protein sequence ID" value="MFC6661181.1"/>
    <property type="molecule type" value="Genomic_DNA"/>
</dbReference>
<dbReference type="Proteomes" id="UP001596317">
    <property type="component" value="Unassembled WGS sequence"/>
</dbReference>
<organism evidence="2 3">
    <name type="scientific">Deinococcus multiflagellatus</name>
    <dbReference type="NCBI Taxonomy" id="1656887"/>
    <lineage>
        <taxon>Bacteria</taxon>
        <taxon>Thermotogati</taxon>
        <taxon>Deinococcota</taxon>
        <taxon>Deinococci</taxon>
        <taxon>Deinococcales</taxon>
        <taxon>Deinococcaceae</taxon>
        <taxon>Deinococcus</taxon>
    </lineage>
</organism>
<evidence type="ECO:0000256" key="1">
    <source>
        <dbReference type="SAM" id="MobiDB-lite"/>
    </source>
</evidence>
<name>A0ABW1ZK71_9DEIO</name>
<proteinExistence type="predicted"/>
<sequence>MRGARGGDYDAAFGILEAASREAKKPERARLALYLGHLHALYGDAALAELGAALREARTLDPARRDDPLYLALSAELDARTRGEEAAPPPRRRARPLTPCPAFTRCARWPWPANRRRPWTCMWAAPTCPSTCAGACAPGRPTPTRAWARAPRRRGCMPKPPTSLRA</sequence>
<gene>
    <name evidence="2" type="ORF">ACFP90_13145</name>
</gene>
<evidence type="ECO:0000313" key="2">
    <source>
        <dbReference type="EMBL" id="MFC6661181.1"/>
    </source>
</evidence>